<evidence type="ECO:0000256" key="5">
    <source>
        <dbReference type="ARBA" id="ARBA00023136"/>
    </source>
</evidence>
<proteinExistence type="inferred from homology"/>
<comment type="similarity">
    <text evidence="2">Belongs to the EamA transporter family.</text>
</comment>
<feature type="transmembrane region" description="Helical" evidence="6">
    <location>
        <begin position="73"/>
        <end position="93"/>
    </location>
</feature>
<organism evidence="8 9">
    <name type="scientific">Nostoc commune NIES-4072</name>
    <dbReference type="NCBI Taxonomy" id="2005467"/>
    <lineage>
        <taxon>Bacteria</taxon>
        <taxon>Bacillati</taxon>
        <taxon>Cyanobacteriota</taxon>
        <taxon>Cyanophyceae</taxon>
        <taxon>Nostocales</taxon>
        <taxon>Nostocaceae</taxon>
        <taxon>Nostoc</taxon>
    </lineage>
</organism>
<dbReference type="Proteomes" id="UP000245124">
    <property type="component" value="Unassembled WGS sequence"/>
</dbReference>
<feature type="domain" description="EamA" evidence="7">
    <location>
        <begin position="163"/>
        <end position="301"/>
    </location>
</feature>
<protein>
    <recommendedName>
        <fullName evidence="7">EamA domain-containing protein</fullName>
    </recommendedName>
</protein>
<keyword evidence="3 6" id="KW-0812">Transmembrane</keyword>
<dbReference type="Pfam" id="PF00892">
    <property type="entry name" value="EamA"/>
    <property type="match status" value="2"/>
</dbReference>
<comment type="subcellular location">
    <subcellularLocation>
        <location evidence="1">Membrane</location>
        <topology evidence="1">Multi-pass membrane protein</topology>
    </subcellularLocation>
</comment>
<feature type="transmembrane region" description="Helical" evidence="6">
    <location>
        <begin position="130"/>
        <end position="148"/>
    </location>
</feature>
<reference evidence="8 9" key="1">
    <citation type="submission" date="2017-06" db="EMBL/GenBank/DDBJ databases">
        <title>Genome sequencing of cyanobaciteial culture collection at National Institute for Environmental Studies (NIES).</title>
        <authorList>
            <person name="Hirose Y."/>
            <person name="Shimura Y."/>
            <person name="Fujisawa T."/>
            <person name="Nakamura Y."/>
            <person name="Kawachi M."/>
        </authorList>
    </citation>
    <scope>NUCLEOTIDE SEQUENCE [LARGE SCALE GENOMIC DNA]</scope>
    <source>
        <strain evidence="8 9">NIES-4072</strain>
    </source>
</reference>
<dbReference type="PANTHER" id="PTHR32322">
    <property type="entry name" value="INNER MEMBRANE TRANSPORTER"/>
    <property type="match status" value="1"/>
</dbReference>
<feature type="transmembrane region" description="Helical" evidence="6">
    <location>
        <begin position="283"/>
        <end position="303"/>
    </location>
</feature>
<dbReference type="InterPro" id="IPR037185">
    <property type="entry name" value="EmrE-like"/>
</dbReference>
<feature type="domain" description="EamA" evidence="7">
    <location>
        <begin position="12"/>
        <end position="147"/>
    </location>
</feature>
<dbReference type="RefSeq" id="WP_109008443.1">
    <property type="nucleotide sequence ID" value="NZ_BDUD01000001.1"/>
</dbReference>
<feature type="transmembrane region" description="Helical" evidence="6">
    <location>
        <begin position="160"/>
        <end position="181"/>
    </location>
</feature>
<dbReference type="SUPFAM" id="SSF103481">
    <property type="entry name" value="Multidrug resistance efflux transporter EmrE"/>
    <property type="match status" value="1"/>
</dbReference>
<dbReference type="InterPro" id="IPR050638">
    <property type="entry name" value="AA-Vitamin_Transporters"/>
</dbReference>
<name>A0A2R5FJG7_NOSCO</name>
<sequence>MSLHKTSGRWRLGLALSLLTVLLWGILPIALAIALQVLDVYTVIWFRFLISFLLLGVYLGIRGKLPKLEQLRSASWKLLAIATLFLGINYLLFMQGLALTSPANAEVLIQLSTLLLGFGGLVIFKERYRLYQWIGVSVMTCGYLLFFWEQLTNLITAHGTYILGSSLIALGATSWAIYALAQKQLLQSLSSPSIMLIIYGGCALLFTPLAKIQSLFILDSFHLLMLVFCAFNTLIAYGAFAESLEHWEASRVSAVIALAPIVTLITVAVVSVIAPNWIPSENFTFIAILGAGLVVTGSVAIALGKAN</sequence>
<keyword evidence="9" id="KW-1185">Reference proteome</keyword>
<comment type="caution">
    <text evidence="8">The sequence shown here is derived from an EMBL/GenBank/DDBJ whole genome shotgun (WGS) entry which is preliminary data.</text>
</comment>
<dbReference type="PANTHER" id="PTHR32322:SF2">
    <property type="entry name" value="EAMA DOMAIN-CONTAINING PROTEIN"/>
    <property type="match status" value="1"/>
</dbReference>
<accession>A0A2R5FJG7</accession>
<feature type="transmembrane region" description="Helical" evidence="6">
    <location>
        <begin position="105"/>
        <end position="123"/>
    </location>
</feature>
<dbReference type="InterPro" id="IPR000620">
    <property type="entry name" value="EamA_dom"/>
</dbReference>
<evidence type="ECO:0000256" key="1">
    <source>
        <dbReference type="ARBA" id="ARBA00004141"/>
    </source>
</evidence>
<evidence type="ECO:0000313" key="9">
    <source>
        <dbReference type="Proteomes" id="UP000245124"/>
    </source>
</evidence>
<gene>
    <name evidence="8" type="ORF">NIES4072_20900</name>
</gene>
<feature type="transmembrane region" description="Helical" evidence="6">
    <location>
        <begin position="252"/>
        <end position="277"/>
    </location>
</feature>
<evidence type="ECO:0000313" key="8">
    <source>
        <dbReference type="EMBL" id="GBG18425.1"/>
    </source>
</evidence>
<feature type="transmembrane region" description="Helical" evidence="6">
    <location>
        <begin position="222"/>
        <end position="240"/>
    </location>
</feature>
<dbReference type="EMBL" id="BDUD01000001">
    <property type="protein sequence ID" value="GBG18425.1"/>
    <property type="molecule type" value="Genomic_DNA"/>
</dbReference>
<evidence type="ECO:0000256" key="4">
    <source>
        <dbReference type="ARBA" id="ARBA00022989"/>
    </source>
</evidence>
<evidence type="ECO:0000259" key="7">
    <source>
        <dbReference type="Pfam" id="PF00892"/>
    </source>
</evidence>
<evidence type="ECO:0000256" key="2">
    <source>
        <dbReference type="ARBA" id="ARBA00007362"/>
    </source>
</evidence>
<keyword evidence="5 6" id="KW-0472">Membrane</keyword>
<dbReference type="GO" id="GO:0016020">
    <property type="term" value="C:membrane"/>
    <property type="evidence" value="ECO:0007669"/>
    <property type="project" value="UniProtKB-SubCell"/>
</dbReference>
<dbReference type="AlphaFoldDB" id="A0A2R5FJG7"/>
<dbReference type="OrthoDB" id="8479066at2"/>
<evidence type="ECO:0000256" key="6">
    <source>
        <dbReference type="SAM" id="Phobius"/>
    </source>
</evidence>
<evidence type="ECO:0000256" key="3">
    <source>
        <dbReference type="ARBA" id="ARBA00022692"/>
    </source>
</evidence>
<keyword evidence="4 6" id="KW-1133">Transmembrane helix</keyword>
<feature type="transmembrane region" description="Helical" evidence="6">
    <location>
        <begin position="193"/>
        <end position="210"/>
    </location>
</feature>
<feature type="transmembrane region" description="Helical" evidence="6">
    <location>
        <begin position="42"/>
        <end position="61"/>
    </location>
</feature>